<comment type="caution">
    <text evidence="2">The sequence shown here is derived from an EMBL/GenBank/DDBJ whole genome shotgun (WGS) entry which is preliminary data.</text>
</comment>
<protein>
    <recommendedName>
        <fullName evidence="1">DUF8211 domain-containing protein</fullName>
    </recommendedName>
</protein>
<accession>A0A2I1GRE7</accession>
<evidence type="ECO:0000259" key="1">
    <source>
        <dbReference type="Pfam" id="PF26638"/>
    </source>
</evidence>
<reference evidence="2 3" key="1">
    <citation type="submission" date="2015-10" db="EMBL/GenBank/DDBJ databases">
        <title>Genome analyses suggest a sexual origin of heterokaryosis in a supposedly ancient asexual fungus.</title>
        <authorList>
            <person name="Ropars J."/>
            <person name="Sedzielewska K."/>
            <person name="Noel J."/>
            <person name="Charron P."/>
            <person name="Farinelli L."/>
            <person name="Marton T."/>
            <person name="Kruger M."/>
            <person name="Pelin A."/>
            <person name="Brachmann A."/>
            <person name="Corradi N."/>
        </authorList>
    </citation>
    <scope>NUCLEOTIDE SEQUENCE [LARGE SCALE GENOMIC DNA]</scope>
    <source>
        <strain evidence="2 3">A4</strain>
    </source>
</reference>
<feature type="domain" description="DUF8211" evidence="1">
    <location>
        <begin position="231"/>
        <end position="364"/>
    </location>
</feature>
<dbReference type="Proteomes" id="UP000234323">
    <property type="component" value="Unassembled WGS sequence"/>
</dbReference>
<dbReference type="Pfam" id="PF26638">
    <property type="entry name" value="DUF8211"/>
    <property type="match status" value="1"/>
</dbReference>
<dbReference type="VEuPathDB" id="FungiDB:RhiirA1_474831"/>
<keyword evidence="3" id="KW-1185">Reference proteome</keyword>
<dbReference type="InterPro" id="IPR058524">
    <property type="entry name" value="DUF8211"/>
</dbReference>
<sequence length="593" mass="70872">MTSLTNSPSLEKKYPLDVSVQKFHVIRPNRAGYNKIYEIRRSKSFFFELVDQISNTNTIHLKIHTNDYHMKSNPISYPSTSKLPNDKYQISVMLTHFFSLQRVLPKRIQQKYFTFIRDKLIQRKSIIMSRAGKLCSRNTSTKNFFNFSYKRYHFYFGIYIPCSCNYPVPGLPPQEGTCKVPAPFMMSDFRRACVTHQPEFFKRDTYKRIKPRKVKSNIQPKNSSRNHKMFHANLLYNRWRKNEKKTIFSRRLGISFDQTLHARTDNGTRRTFNKHMYKKKLSNFTLCRSDKTHVAKAQEIRFERAKRRIFNSKEHDNPRNQKHHRLRTAQRYRFLYTPSHTIDKPIKHLQYTHGWDTSKYNFRIPLRSSYVPPLTVLSEDISFMNPVFTVEPYNPIPNMFIPVKYRNIIPKDPIYDGQGVFIIPGSREWFTYMYNLHINLPPPLSQKAKRTRNRARALEADTIRMNNQRREEAKLHGTSFNRINRRKIAVKSLTYITDHFDQRMKDLTKQYQNAYSEFIRKRYHQAMIDLCSELPDRTKRHRNNIRQNSTIPLGVPEDTSDATIELELRPKKRRLPFATNTYLLSQNIYHRLK</sequence>
<dbReference type="AlphaFoldDB" id="A0A2I1GRE7"/>
<evidence type="ECO:0000313" key="2">
    <source>
        <dbReference type="EMBL" id="PKY49232.1"/>
    </source>
</evidence>
<dbReference type="VEuPathDB" id="FungiDB:FUN_006747"/>
<proteinExistence type="predicted"/>
<dbReference type="EMBL" id="LLXI01000719">
    <property type="protein sequence ID" value="PKY49232.1"/>
    <property type="molecule type" value="Genomic_DNA"/>
</dbReference>
<dbReference type="VEuPathDB" id="FungiDB:RhiirFUN_013034"/>
<name>A0A2I1GRE7_9GLOM</name>
<gene>
    <name evidence="2" type="ORF">RhiirA4_465114</name>
</gene>
<evidence type="ECO:0000313" key="3">
    <source>
        <dbReference type="Proteomes" id="UP000234323"/>
    </source>
</evidence>
<organism evidence="2 3">
    <name type="scientific">Rhizophagus irregularis</name>
    <dbReference type="NCBI Taxonomy" id="588596"/>
    <lineage>
        <taxon>Eukaryota</taxon>
        <taxon>Fungi</taxon>
        <taxon>Fungi incertae sedis</taxon>
        <taxon>Mucoromycota</taxon>
        <taxon>Glomeromycotina</taxon>
        <taxon>Glomeromycetes</taxon>
        <taxon>Glomerales</taxon>
        <taxon>Glomeraceae</taxon>
        <taxon>Rhizophagus</taxon>
    </lineage>
</organism>